<evidence type="ECO:0000259" key="2">
    <source>
        <dbReference type="Pfam" id="PF22013"/>
    </source>
</evidence>
<dbReference type="Gene3D" id="3.40.50.150">
    <property type="entry name" value="Vaccinia Virus protein VP39"/>
    <property type="match status" value="1"/>
</dbReference>
<evidence type="ECO:0000259" key="1">
    <source>
        <dbReference type="Pfam" id="PF18096"/>
    </source>
</evidence>
<dbReference type="InterPro" id="IPR041497">
    <property type="entry name" value="Thump-like"/>
</dbReference>
<proteinExistence type="predicted"/>
<keyword evidence="3" id="KW-0808">Transferase</keyword>
<evidence type="ECO:0000313" key="3">
    <source>
        <dbReference type="EMBL" id="KGO89942.1"/>
    </source>
</evidence>
<dbReference type="InterPro" id="IPR029063">
    <property type="entry name" value="SAM-dependent_MTases_sf"/>
</dbReference>
<feature type="domain" description="PG-1098 ferredoxin-like" evidence="2">
    <location>
        <begin position="280"/>
        <end position="322"/>
    </location>
</feature>
<sequence>MDTPLLRTDIQEFINTSMQGNFTKIALMKNPFPDVKWNDILNQIASKAKAKDKLPTWYAHKCIIYPSKISIEQTSSEIAAKYKASLISGVTLIDLTGGFGIDDYFFAQHFNKVVHCEINEGLSAIVNHNFHILNQRNIECYEGDSLDILKKIDQKWSWIYIDPSRRSDVKGKVFMLKDCLPNVPNLLDIYFEYSDNILIKTAPILDITSGLTELKHVKNIHIVAIDNEVKELLWEIENGFSDTTTLNAVSISKNETTVFSVKHSDVYADEKSEYAMPSEFLYEPNAAMMKTGAFESIGIHYGICKLHQHSHLYTSDEKISFPGRKFAIKNILHFDKTEMKKHLEGKKCNISVRNFPVTVEELRKKWKLKDGGDLYCFFTTNLNNEKIVLLCEKI</sequence>
<name>A0A0A2MB76_9FLAO</name>
<dbReference type="Pfam" id="PF18096">
    <property type="entry name" value="Thump_like"/>
    <property type="match status" value="1"/>
</dbReference>
<dbReference type="Pfam" id="PF22013">
    <property type="entry name" value="PG_1098_Fer"/>
    <property type="match status" value="1"/>
</dbReference>
<dbReference type="SUPFAM" id="SSF53335">
    <property type="entry name" value="S-adenosyl-L-methionine-dependent methyltransferases"/>
    <property type="match status" value="1"/>
</dbReference>
<dbReference type="eggNOG" id="COG2265">
    <property type="taxonomic scope" value="Bacteria"/>
</dbReference>
<keyword evidence="4" id="KW-1185">Reference proteome</keyword>
<accession>A0A0A2MB76</accession>
<comment type="caution">
    <text evidence="3">The sequence shown here is derived from an EMBL/GenBank/DDBJ whole genome shotgun (WGS) entry which is preliminary data.</text>
</comment>
<organism evidence="3 4">
    <name type="scientific">Flavobacterium suncheonense GH29-5 = DSM 17707</name>
    <dbReference type="NCBI Taxonomy" id="1121899"/>
    <lineage>
        <taxon>Bacteria</taxon>
        <taxon>Pseudomonadati</taxon>
        <taxon>Bacteroidota</taxon>
        <taxon>Flavobacteriia</taxon>
        <taxon>Flavobacteriales</taxon>
        <taxon>Flavobacteriaceae</taxon>
        <taxon>Flavobacterium</taxon>
    </lineage>
</organism>
<gene>
    <name evidence="3" type="ORF">Q764_04865</name>
</gene>
<protein>
    <submittedName>
        <fullName evidence="3">SAM-dependent methyltransferase</fullName>
    </submittedName>
</protein>
<dbReference type="STRING" id="1121899.GCA_000430025_01406"/>
<dbReference type="Gene3D" id="1.10.10.1110">
    <property type="entry name" value="Methyltransferase PG1098, N-terminal domain"/>
    <property type="match status" value="1"/>
</dbReference>
<keyword evidence="3" id="KW-0489">Methyltransferase</keyword>
<dbReference type="RefSeq" id="WP_026981632.1">
    <property type="nucleotide sequence ID" value="NZ_JRLW01000004.1"/>
</dbReference>
<dbReference type="GO" id="GO:0008168">
    <property type="term" value="F:methyltransferase activity"/>
    <property type="evidence" value="ECO:0007669"/>
    <property type="project" value="UniProtKB-KW"/>
</dbReference>
<evidence type="ECO:0000313" key="4">
    <source>
        <dbReference type="Proteomes" id="UP000030121"/>
    </source>
</evidence>
<reference evidence="3 4" key="1">
    <citation type="submission" date="2013-09" db="EMBL/GenBank/DDBJ databases">
        <authorList>
            <person name="Zeng Z."/>
            <person name="Chen C."/>
        </authorList>
    </citation>
    <scope>NUCLEOTIDE SEQUENCE [LARGE SCALE GENOMIC DNA]</scope>
    <source>
        <strain evidence="3 4">GH29-5</strain>
    </source>
</reference>
<dbReference type="InterPro" id="IPR054168">
    <property type="entry name" value="PG_1098_Fer"/>
</dbReference>
<dbReference type="GO" id="GO:0032259">
    <property type="term" value="P:methylation"/>
    <property type="evidence" value="ECO:0007669"/>
    <property type="project" value="UniProtKB-KW"/>
</dbReference>
<dbReference type="EMBL" id="JRLW01000004">
    <property type="protein sequence ID" value="KGO89942.1"/>
    <property type="molecule type" value="Genomic_DNA"/>
</dbReference>
<dbReference type="OrthoDB" id="1000417at2"/>
<dbReference type="AlphaFoldDB" id="A0A0A2MB76"/>
<dbReference type="Proteomes" id="UP000030121">
    <property type="component" value="Unassembled WGS sequence"/>
</dbReference>
<feature type="domain" description="THUMP-like" evidence="1">
    <location>
        <begin position="323"/>
        <end position="393"/>
    </location>
</feature>